<feature type="domain" description="HTH CENPB-type" evidence="4">
    <location>
        <begin position="53"/>
        <end position="128"/>
    </location>
</feature>
<dbReference type="GO" id="GO:0005634">
    <property type="term" value="C:nucleus"/>
    <property type="evidence" value="ECO:0007669"/>
    <property type="project" value="UniProtKB-SubCell"/>
</dbReference>
<comment type="caution">
    <text evidence="5">The sequence shown here is derived from an EMBL/GenBank/DDBJ whole genome shotgun (WGS) entry which is preliminary data.</text>
</comment>
<comment type="subcellular location">
    <subcellularLocation>
        <location evidence="1">Nucleus</location>
    </subcellularLocation>
</comment>
<sequence length="157" mass="18529">MAMRKNLKYSEDSMRQALHDVKSGMPVARAAKKYNVPRITLYYKKMGKYPEDRRIGAPTVLTVAEEQALVKWCFFLSDRGFPVTKNQLLDSVQLLIKTIKRPNPFQNNRPGRHWYELFLKRHPEVSSRTPQNLTSSRANVTEENIRHWFIEITEYFI</sequence>
<accession>A0AA38M8P4</accession>
<reference evidence="5" key="1">
    <citation type="journal article" date="2023" name="G3 (Bethesda)">
        <title>Whole genome assemblies of Zophobas morio and Tenebrio molitor.</title>
        <authorList>
            <person name="Kaur S."/>
            <person name="Stinson S.A."/>
            <person name="diCenzo G.C."/>
        </authorList>
    </citation>
    <scope>NUCLEOTIDE SEQUENCE</scope>
    <source>
        <strain evidence="5">QUZm001</strain>
    </source>
</reference>
<evidence type="ECO:0000256" key="2">
    <source>
        <dbReference type="ARBA" id="ARBA00023125"/>
    </source>
</evidence>
<proteinExistence type="predicted"/>
<keyword evidence="6" id="KW-1185">Reference proteome</keyword>
<evidence type="ECO:0000313" key="5">
    <source>
        <dbReference type="EMBL" id="KAJ3647453.1"/>
    </source>
</evidence>
<dbReference type="Pfam" id="PF03221">
    <property type="entry name" value="HTH_Tnp_Tc5"/>
    <property type="match status" value="1"/>
</dbReference>
<evidence type="ECO:0000313" key="6">
    <source>
        <dbReference type="Proteomes" id="UP001168821"/>
    </source>
</evidence>
<dbReference type="AlphaFoldDB" id="A0AA38M8P4"/>
<dbReference type="Pfam" id="PF05225">
    <property type="entry name" value="HTH_psq"/>
    <property type="match status" value="1"/>
</dbReference>
<dbReference type="PROSITE" id="PS51253">
    <property type="entry name" value="HTH_CENPB"/>
    <property type="match status" value="1"/>
</dbReference>
<evidence type="ECO:0000259" key="4">
    <source>
        <dbReference type="PROSITE" id="PS51253"/>
    </source>
</evidence>
<dbReference type="GO" id="GO:0003677">
    <property type="term" value="F:DNA binding"/>
    <property type="evidence" value="ECO:0007669"/>
    <property type="project" value="UniProtKB-KW"/>
</dbReference>
<protein>
    <recommendedName>
        <fullName evidence="4">HTH CENPB-type domain-containing protein</fullName>
    </recommendedName>
</protein>
<dbReference type="InterPro" id="IPR006600">
    <property type="entry name" value="HTH_CenpB_DNA-bd_dom"/>
</dbReference>
<evidence type="ECO:0000256" key="1">
    <source>
        <dbReference type="ARBA" id="ARBA00004123"/>
    </source>
</evidence>
<evidence type="ECO:0000256" key="3">
    <source>
        <dbReference type="ARBA" id="ARBA00023242"/>
    </source>
</evidence>
<organism evidence="5 6">
    <name type="scientific">Zophobas morio</name>
    <dbReference type="NCBI Taxonomy" id="2755281"/>
    <lineage>
        <taxon>Eukaryota</taxon>
        <taxon>Metazoa</taxon>
        <taxon>Ecdysozoa</taxon>
        <taxon>Arthropoda</taxon>
        <taxon>Hexapoda</taxon>
        <taxon>Insecta</taxon>
        <taxon>Pterygota</taxon>
        <taxon>Neoptera</taxon>
        <taxon>Endopterygota</taxon>
        <taxon>Coleoptera</taxon>
        <taxon>Polyphaga</taxon>
        <taxon>Cucujiformia</taxon>
        <taxon>Tenebrionidae</taxon>
        <taxon>Zophobas</taxon>
    </lineage>
</organism>
<dbReference type="InterPro" id="IPR007889">
    <property type="entry name" value="HTH_Psq"/>
</dbReference>
<keyword evidence="3" id="KW-0539">Nucleus</keyword>
<dbReference type="EMBL" id="JALNTZ010000006">
    <property type="protein sequence ID" value="KAJ3647453.1"/>
    <property type="molecule type" value="Genomic_DNA"/>
</dbReference>
<dbReference type="Proteomes" id="UP001168821">
    <property type="component" value="Unassembled WGS sequence"/>
</dbReference>
<dbReference type="Gene3D" id="1.10.10.60">
    <property type="entry name" value="Homeodomain-like"/>
    <property type="match status" value="1"/>
</dbReference>
<gene>
    <name evidence="5" type="ORF">Zmor_019331</name>
</gene>
<dbReference type="SUPFAM" id="SSF46689">
    <property type="entry name" value="Homeodomain-like"/>
    <property type="match status" value="1"/>
</dbReference>
<keyword evidence="2" id="KW-0238">DNA-binding</keyword>
<dbReference type="InterPro" id="IPR009057">
    <property type="entry name" value="Homeodomain-like_sf"/>
</dbReference>
<name>A0AA38M8P4_9CUCU</name>